<dbReference type="Pfam" id="PF07732">
    <property type="entry name" value="Cu-oxidase_3"/>
    <property type="match status" value="1"/>
</dbReference>
<dbReference type="SUPFAM" id="SSF49503">
    <property type="entry name" value="Cupredoxins"/>
    <property type="match status" value="1"/>
</dbReference>
<gene>
    <name evidence="3" type="ORF">D0Y65_048342</name>
</gene>
<evidence type="ECO:0000313" key="4">
    <source>
        <dbReference type="EMBL" id="RZB51874.1"/>
    </source>
</evidence>
<comment type="caution">
    <text evidence="3">The sequence shown here is derived from an EMBL/GenBank/DDBJ whole genome shotgun (WGS) entry which is preliminary data.</text>
</comment>
<reference evidence="3 6" key="1">
    <citation type="submission" date="2018-09" db="EMBL/GenBank/DDBJ databases">
        <title>A high-quality reference genome of wild soybean provides a powerful tool to mine soybean genomes.</title>
        <authorList>
            <person name="Xie M."/>
            <person name="Chung C.Y.L."/>
            <person name="Li M.-W."/>
            <person name="Wong F.-L."/>
            <person name="Chan T.-F."/>
            <person name="Lam H.-M."/>
        </authorList>
    </citation>
    <scope>NUCLEOTIDE SEQUENCE [LARGE SCALE GENOMIC DNA]</scope>
    <source>
        <strain evidence="6">cv. W05</strain>
        <tissue evidence="3">Hypocotyl of etiolated seedlings</tissue>
    </source>
</reference>
<dbReference type="GO" id="GO:0016491">
    <property type="term" value="F:oxidoreductase activity"/>
    <property type="evidence" value="ECO:0007669"/>
    <property type="project" value="TreeGrafter"/>
</dbReference>
<evidence type="ECO:0000256" key="1">
    <source>
        <dbReference type="ARBA" id="ARBA00010609"/>
    </source>
</evidence>
<dbReference type="InterPro" id="IPR008972">
    <property type="entry name" value="Cupredoxin"/>
</dbReference>
<organism evidence="3 6">
    <name type="scientific">Glycine soja</name>
    <name type="common">Wild soybean</name>
    <dbReference type="NCBI Taxonomy" id="3848"/>
    <lineage>
        <taxon>Eukaryota</taxon>
        <taxon>Viridiplantae</taxon>
        <taxon>Streptophyta</taxon>
        <taxon>Embryophyta</taxon>
        <taxon>Tracheophyta</taxon>
        <taxon>Spermatophyta</taxon>
        <taxon>Magnoliopsida</taxon>
        <taxon>eudicotyledons</taxon>
        <taxon>Gunneridae</taxon>
        <taxon>Pentapetalae</taxon>
        <taxon>rosids</taxon>
        <taxon>fabids</taxon>
        <taxon>Fabales</taxon>
        <taxon>Fabaceae</taxon>
        <taxon>Papilionoideae</taxon>
        <taxon>50 kb inversion clade</taxon>
        <taxon>NPAAA clade</taxon>
        <taxon>indigoferoid/millettioid clade</taxon>
        <taxon>Phaseoleae</taxon>
        <taxon>Glycine</taxon>
        <taxon>Glycine subgen. Soja</taxon>
    </lineage>
</organism>
<evidence type="ECO:0000313" key="5">
    <source>
        <dbReference type="EMBL" id="RZB51875.1"/>
    </source>
</evidence>
<name>A0A445FSS2_GLYSO</name>
<protein>
    <submittedName>
        <fullName evidence="3">Monocopper oxidase-like protein SKU5 isoform A</fullName>
    </submittedName>
    <submittedName>
        <fullName evidence="4">Monocopper oxidase-like protein SKU5 isoform B</fullName>
    </submittedName>
    <submittedName>
        <fullName evidence="5">Monocopper oxidase-like protein SKU5 isoform C</fullName>
    </submittedName>
</protein>
<feature type="domain" description="Plastocyanin-like" evidence="2">
    <location>
        <begin position="108"/>
        <end position="168"/>
    </location>
</feature>
<dbReference type="PANTHER" id="PTHR11709">
    <property type="entry name" value="MULTI-COPPER OXIDASE"/>
    <property type="match status" value="1"/>
</dbReference>
<dbReference type="InterPro" id="IPR011707">
    <property type="entry name" value="Cu-oxidase-like_N"/>
</dbReference>
<dbReference type="PANTHER" id="PTHR11709:SF123">
    <property type="entry name" value="MONOCOPPER OXIDASE-LIKE PROTEIN SKU5"/>
    <property type="match status" value="1"/>
</dbReference>
<dbReference type="EMBL" id="QZWG01000018">
    <property type="protein sequence ID" value="RZB51875.1"/>
    <property type="molecule type" value="Genomic_DNA"/>
</dbReference>
<proteinExistence type="inferred from homology"/>
<dbReference type="Gene3D" id="2.60.40.420">
    <property type="entry name" value="Cupredoxins - blue copper proteins"/>
    <property type="match status" value="1"/>
</dbReference>
<evidence type="ECO:0000313" key="3">
    <source>
        <dbReference type="EMBL" id="RZB51873.1"/>
    </source>
</evidence>
<dbReference type="EMBL" id="QZWG01000018">
    <property type="protein sequence ID" value="RZB51873.1"/>
    <property type="molecule type" value="Genomic_DNA"/>
</dbReference>
<evidence type="ECO:0000259" key="2">
    <source>
        <dbReference type="Pfam" id="PF07732"/>
    </source>
</evidence>
<sequence length="220" mass="26179">MQKHDAWVGESYELNKMRKVEFKFDQEQSPIREQQKLPELFHHQHGLDGGIANPNSSQERELAQNDVVIVKERKKEGNGYFLQRNQDWIWFWRRLRFRYSRGFRRSTVQQRRTSWQDGILGTNYPIPAKWNWTYQFQVKDQTESFFYFPSLHLQRVVGGFGGFIIINNRPIILIPFDTPYGDLLFSLEIGTPAIIYQILNGVNVLFPIWKFEGCDKLVNF</sequence>
<dbReference type="GO" id="GO:0005507">
    <property type="term" value="F:copper ion binding"/>
    <property type="evidence" value="ECO:0007669"/>
    <property type="project" value="InterPro"/>
</dbReference>
<comment type="similarity">
    <text evidence="1">Belongs to the multicopper oxidase family.</text>
</comment>
<dbReference type="InterPro" id="IPR045087">
    <property type="entry name" value="Cu-oxidase_fam"/>
</dbReference>
<dbReference type="Proteomes" id="UP000289340">
    <property type="component" value="Chromosome 18"/>
</dbReference>
<dbReference type="AlphaFoldDB" id="A0A445FSS2"/>
<keyword evidence="6" id="KW-1185">Reference proteome</keyword>
<evidence type="ECO:0000313" key="6">
    <source>
        <dbReference type="Proteomes" id="UP000289340"/>
    </source>
</evidence>
<dbReference type="EMBL" id="QZWG01000018">
    <property type="protein sequence ID" value="RZB51874.1"/>
    <property type="molecule type" value="Genomic_DNA"/>
</dbReference>
<dbReference type="GO" id="GO:0005886">
    <property type="term" value="C:plasma membrane"/>
    <property type="evidence" value="ECO:0007669"/>
    <property type="project" value="TreeGrafter"/>
</dbReference>
<accession>A0A445FSS2</accession>